<feature type="transmembrane region" description="Helical" evidence="6">
    <location>
        <begin position="549"/>
        <end position="568"/>
    </location>
</feature>
<comment type="subcellular location">
    <subcellularLocation>
        <location evidence="1 6">Cell membrane</location>
        <topology evidence="1 6">Multi-pass membrane protein</topology>
    </subcellularLocation>
</comment>
<comment type="similarity">
    <text evidence="6">Belongs to the ABC-4 integral membrane protein family.</text>
</comment>
<organism evidence="8 9">
    <name type="scientific">Flintibacter faecis</name>
    <dbReference type="NCBI Taxonomy" id="2763047"/>
    <lineage>
        <taxon>Bacteria</taxon>
        <taxon>Bacillati</taxon>
        <taxon>Bacillota</taxon>
        <taxon>Clostridia</taxon>
        <taxon>Eubacteriales</taxon>
        <taxon>Flintibacter</taxon>
    </lineage>
</organism>
<dbReference type="AlphaFoldDB" id="A0A8J6M307"/>
<evidence type="ECO:0000256" key="3">
    <source>
        <dbReference type="ARBA" id="ARBA00022692"/>
    </source>
</evidence>
<dbReference type="PANTHER" id="PTHR46795">
    <property type="entry name" value="ABC TRANSPORTER PERMEASE-RELATED-RELATED"/>
    <property type="match status" value="1"/>
</dbReference>
<dbReference type="EMBL" id="JACOPN010000001">
    <property type="protein sequence ID" value="MBC5716073.1"/>
    <property type="molecule type" value="Genomic_DNA"/>
</dbReference>
<feature type="transmembrane region" description="Helical" evidence="6">
    <location>
        <begin position="293"/>
        <end position="316"/>
    </location>
</feature>
<feature type="transmembrane region" description="Helical" evidence="6">
    <location>
        <begin position="17"/>
        <end position="34"/>
    </location>
</feature>
<feature type="transmembrane region" description="Helical" evidence="6">
    <location>
        <begin position="231"/>
        <end position="255"/>
    </location>
</feature>
<keyword evidence="5 6" id="KW-0472">Membrane</keyword>
<feature type="transmembrane region" description="Helical" evidence="6">
    <location>
        <begin position="492"/>
        <end position="515"/>
    </location>
</feature>
<keyword evidence="4 6" id="KW-1133">Transmembrane helix</keyword>
<dbReference type="PIRSF" id="PIRSF018968">
    <property type="entry name" value="ABC_permease_BceB"/>
    <property type="match status" value="1"/>
</dbReference>
<evidence type="ECO:0000256" key="4">
    <source>
        <dbReference type="ARBA" id="ARBA00022989"/>
    </source>
</evidence>
<feature type="transmembrane region" description="Helical" evidence="6">
    <location>
        <begin position="150"/>
        <end position="176"/>
    </location>
</feature>
<feature type="transmembrane region" description="Helical" evidence="6">
    <location>
        <begin position="54"/>
        <end position="79"/>
    </location>
</feature>
<evidence type="ECO:0000259" key="7">
    <source>
        <dbReference type="Pfam" id="PF02687"/>
    </source>
</evidence>
<dbReference type="GO" id="GO:0055085">
    <property type="term" value="P:transmembrane transport"/>
    <property type="evidence" value="ECO:0007669"/>
    <property type="project" value="UniProtKB-UniRule"/>
</dbReference>
<evidence type="ECO:0000313" key="8">
    <source>
        <dbReference type="EMBL" id="MBC5716073.1"/>
    </source>
</evidence>
<keyword evidence="2 6" id="KW-1003">Cell membrane</keyword>
<feature type="transmembrane region" description="Helical" evidence="6">
    <location>
        <begin position="204"/>
        <end position="225"/>
    </location>
</feature>
<evidence type="ECO:0000313" key="9">
    <source>
        <dbReference type="Proteomes" id="UP000602260"/>
    </source>
</evidence>
<dbReference type="PANTHER" id="PTHR46795:SF3">
    <property type="entry name" value="ABC TRANSPORTER PERMEASE"/>
    <property type="match status" value="1"/>
</dbReference>
<feature type="transmembrane region" description="Helical" evidence="6">
    <location>
        <begin position="588"/>
        <end position="609"/>
    </location>
</feature>
<comment type="caution">
    <text evidence="8">The sequence shown here is derived from an EMBL/GenBank/DDBJ whole genome shotgun (WGS) entry which is preliminary data.</text>
</comment>
<dbReference type="InterPro" id="IPR003838">
    <property type="entry name" value="ABC3_permease_C"/>
</dbReference>
<dbReference type="InterPro" id="IPR052536">
    <property type="entry name" value="ABC-4_Integral_Memb_Prot"/>
</dbReference>
<protein>
    <submittedName>
        <fullName evidence="8">FtsX-like permease family protein</fullName>
    </submittedName>
</protein>
<keyword evidence="9" id="KW-1185">Reference proteome</keyword>
<dbReference type="InterPro" id="IPR027022">
    <property type="entry name" value="ABC_permease_BceB-typ"/>
</dbReference>
<dbReference type="Proteomes" id="UP000602260">
    <property type="component" value="Unassembled WGS sequence"/>
</dbReference>
<dbReference type="GO" id="GO:0005886">
    <property type="term" value="C:plasma membrane"/>
    <property type="evidence" value="ECO:0007669"/>
    <property type="project" value="UniProtKB-SubCell"/>
</dbReference>
<evidence type="ECO:0000256" key="5">
    <source>
        <dbReference type="ARBA" id="ARBA00023136"/>
    </source>
</evidence>
<name>A0A8J6M307_9FIRM</name>
<proteinExistence type="inferred from homology"/>
<evidence type="ECO:0000256" key="1">
    <source>
        <dbReference type="ARBA" id="ARBA00004651"/>
    </source>
</evidence>
<gene>
    <name evidence="8" type="ORF">H8S55_01815</name>
</gene>
<feature type="domain" description="ABC3 transporter permease C-terminal" evidence="7">
    <location>
        <begin position="63"/>
        <end position="179"/>
    </location>
</feature>
<reference evidence="8" key="1">
    <citation type="submission" date="2020-08" db="EMBL/GenBank/DDBJ databases">
        <title>Genome public.</title>
        <authorList>
            <person name="Liu C."/>
            <person name="Sun Q."/>
        </authorList>
    </citation>
    <scope>NUCLEOTIDE SEQUENCE</scope>
    <source>
        <strain evidence="8">BX5</strain>
    </source>
</reference>
<dbReference type="Pfam" id="PF02687">
    <property type="entry name" value="FtsX"/>
    <property type="match status" value="1"/>
</dbReference>
<keyword evidence="3 6" id="KW-0812">Transmembrane</keyword>
<evidence type="ECO:0000256" key="2">
    <source>
        <dbReference type="ARBA" id="ARBA00022475"/>
    </source>
</evidence>
<accession>A0A8J6M307</accession>
<evidence type="ECO:0000256" key="6">
    <source>
        <dbReference type="PIRNR" id="PIRNR018968"/>
    </source>
</evidence>
<keyword evidence="6" id="KW-0813">Transport</keyword>
<dbReference type="RefSeq" id="WP_186877554.1">
    <property type="nucleotide sequence ID" value="NZ_JACOPN010000001.1"/>
</dbReference>
<sequence length="623" mass="66756">MFCKLALGNVRRSFRDYGVYLLTLTFGVCLFYTFNSVEDQGAILYLREKSHETVRAILTVLSVLSVFVAVVLACLILYAHRFLLRRRKKELGCYLLLGMSPGQVSRLLILETVVTGLISLFAGLILGSAASSGLSALTLSLFQMDVSAQLGLVFSPGAAMKTAVCFGAILLLVMALSGVEVTRARLIDLLRGERKNEVLPLRPLSASVIQFVAGVACLLIAYGILLNFGLVTALVILPLCAAMLILGTAGTLLLFRSLPGFVLHGVKKRPALYYRGLNLFTLRQWLSRVHSTYLSQTVIAILLLLAMGITASSVGLNSTIQSLTDEQAPFDLTVQNRSADQSGPVDLDAAIRAGGAENALAWSYDCLLYYNDPAVTGLEEASGAIALSDYNALVEHLGRPAYSGPLPHLLTWEEDVPATGGLGMQCILVEDDVAQRLEVRRQLWSADYAGDKQTAEGTILPLISGATQGLDGPDIRTDSRLDLYQETMGSKILVLFLGLYLGFTFLLAAAAVLALQQLSQGADNARRYALLGRLGVEEKALARSAAHQVTLAFLLPLGLGLIHAAVGLSAVNQVITVTGNLDSSSGSLSAAALLLAVYGGYYLATLLSCRRMALSAAHRQREE</sequence>